<reference evidence="1" key="1">
    <citation type="journal article" date="2020" name="Fungal Divers.">
        <title>Resolving the Mortierellaceae phylogeny through synthesis of multi-gene phylogenetics and phylogenomics.</title>
        <authorList>
            <person name="Vandepol N."/>
            <person name="Liber J."/>
            <person name="Desiro A."/>
            <person name="Na H."/>
            <person name="Kennedy M."/>
            <person name="Barry K."/>
            <person name="Grigoriev I.V."/>
            <person name="Miller A.N."/>
            <person name="O'Donnell K."/>
            <person name="Stajich J.E."/>
            <person name="Bonito G."/>
        </authorList>
    </citation>
    <scope>NUCLEOTIDE SEQUENCE</scope>
    <source>
        <strain evidence="1">BC1065</strain>
    </source>
</reference>
<name>A0A9P6QJC5_9FUNG</name>
<sequence>MTQLFDAVPTNKLRSLKINGGCYIDHSWKLEMVVQHAVSLVSIELNDMEFTSRTDDKLGIEHLWVYQVLTSCPNLKRLSATPCSWVASKFKMNHLWVEDLLAPWTPQQPQGWVCRGLEEFQVPILGVCRSQEDHYPKEGDCGVEPSGPSQHEACVSLQRRLFLELGKLRRLRVFSLGFERLQSDDIQSMGFPDFAYESGHLQELRSWKQLETFDVAYTHQDLSLSDIDWMVEHWPSLRVVKGLDIQPPRDHSLPREGLEEDIRNKYPSLVVE</sequence>
<dbReference type="EMBL" id="JAAAJB010000046">
    <property type="protein sequence ID" value="KAG0268623.1"/>
    <property type="molecule type" value="Genomic_DNA"/>
</dbReference>
<keyword evidence="2" id="KW-1185">Reference proteome</keyword>
<dbReference type="OrthoDB" id="2449938at2759"/>
<comment type="caution">
    <text evidence="1">The sequence shown here is derived from an EMBL/GenBank/DDBJ whole genome shotgun (WGS) entry which is preliminary data.</text>
</comment>
<evidence type="ECO:0000313" key="1">
    <source>
        <dbReference type="EMBL" id="KAG0268623.1"/>
    </source>
</evidence>
<evidence type="ECO:0000313" key="2">
    <source>
        <dbReference type="Proteomes" id="UP000807716"/>
    </source>
</evidence>
<protein>
    <submittedName>
        <fullName evidence="1">Uncharacterized protein</fullName>
    </submittedName>
</protein>
<proteinExistence type="predicted"/>
<dbReference type="AlphaFoldDB" id="A0A9P6QJC5"/>
<dbReference type="Proteomes" id="UP000807716">
    <property type="component" value="Unassembled WGS sequence"/>
</dbReference>
<accession>A0A9P6QJC5</accession>
<organism evidence="1 2">
    <name type="scientific">Actinomortierella ambigua</name>
    <dbReference type="NCBI Taxonomy" id="1343610"/>
    <lineage>
        <taxon>Eukaryota</taxon>
        <taxon>Fungi</taxon>
        <taxon>Fungi incertae sedis</taxon>
        <taxon>Mucoromycota</taxon>
        <taxon>Mortierellomycotina</taxon>
        <taxon>Mortierellomycetes</taxon>
        <taxon>Mortierellales</taxon>
        <taxon>Mortierellaceae</taxon>
        <taxon>Actinomortierella</taxon>
    </lineage>
</organism>
<gene>
    <name evidence="1" type="ORF">DFQ27_006261</name>
</gene>